<gene>
    <name evidence="3" type="primary">orf74a</name>
</gene>
<proteinExistence type="predicted"/>
<evidence type="ECO:0000256" key="1">
    <source>
        <dbReference type="SAM" id="Phobius"/>
    </source>
</evidence>
<dbReference type="EMBL" id="DQ229107">
    <property type="protein sequence ID" value="ABA61990.1"/>
    <property type="molecule type" value="Genomic_DNA"/>
</dbReference>
<keyword evidence="1" id="KW-0812">Transmembrane</keyword>
<reference evidence="3" key="1">
    <citation type="journal article" date="2006" name="Mol. Biol. Evol.">
        <title>The chloroplast genome sequence of Chara vulgaris sheds new light into the closest green algal relatives of land plants.</title>
        <authorList>
            <person name="Turmel M."/>
            <person name="Otis C."/>
            <person name="Lemieux C."/>
        </authorList>
    </citation>
    <scope>NUCLEOTIDE SEQUENCE</scope>
</reference>
<keyword evidence="1" id="KW-0472">Membrane</keyword>
<accession>Q1ACK7</accession>
<keyword evidence="1" id="KW-1133">Transmembrane helix</keyword>
<keyword evidence="2" id="KW-0732">Signal</keyword>
<dbReference type="GeneID" id="4100291"/>
<organism evidence="3">
    <name type="scientific">Chara vulgaris</name>
    <name type="common">Common stonewort</name>
    <dbReference type="NCBI Taxonomy" id="55564"/>
    <lineage>
        <taxon>Eukaryota</taxon>
        <taxon>Viridiplantae</taxon>
        <taxon>Streptophyta</taxon>
        <taxon>Charophyceae</taxon>
        <taxon>Charales</taxon>
        <taxon>Characeae</taxon>
        <taxon>Chara</taxon>
    </lineage>
</organism>
<evidence type="ECO:0000256" key="2">
    <source>
        <dbReference type="SAM" id="SignalP"/>
    </source>
</evidence>
<name>Q1ACK7_CHAVU</name>
<keyword evidence="3" id="KW-0934">Plastid</keyword>
<feature type="transmembrane region" description="Helical" evidence="1">
    <location>
        <begin position="44"/>
        <end position="67"/>
    </location>
</feature>
<feature type="chain" id="PRO_5004187489" evidence="2">
    <location>
        <begin position="24"/>
        <end position="74"/>
    </location>
</feature>
<sequence>MLQIALSTSIVIIILLQCPGSLGLFNNYNLANLYLNSQSKSNFIIFQFTLLQVSFFIVILFIQHWLLDNGIFLN</sequence>
<keyword evidence="3" id="KW-0150">Chloroplast</keyword>
<dbReference type="AlphaFoldDB" id="Q1ACK7"/>
<geneLocation type="chloroplast" evidence="3"/>
<protein>
    <submittedName>
        <fullName evidence="3">Uncharacterized protein orf74a</fullName>
    </submittedName>
</protein>
<dbReference type="RefSeq" id="YP_635740.1">
    <property type="nucleotide sequence ID" value="NC_008097.1"/>
</dbReference>
<evidence type="ECO:0000313" key="3">
    <source>
        <dbReference type="EMBL" id="ABA61990.1"/>
    </source>
</evidence>
<feature type="signal peptide" evidence="2">
    <location>
        <begin position="1"/>
        <end position="23"/>
    </location>
</feature>